<name>M1E056_SOLTU</name>
<dbReference type="Proteomes" id="UP000011115">
    <property type="component" value="Unassembled WGS sequence"/>
</dbReference>
<sequence length="131" mass="15168">MVETNKEAQKKHEWDALVAQVDVPSKRVMGLEAQAMEKEKNFFLRECRYGKKHEDVQTDDALSLIQQKFEEQDKKLNEIKDNIEMLNETSTSNSVTIQLQDAQITHLMTGRYPPFAEDSPNYTMADSKDDK</sequence>
<evidence type="ECO:0000256" key="2">
    <source>
        <dbReference type="SAM" id="MobiDB-lite"/>
    </source>
</evidence>
<feature type="region of interest" description="Disordered" evidence="2">
    <location>
        <begin position="111"/>
        <end position="131"/>
    </location>
</feature>
<evidence type="ECO:0000313" key="4">
    <source>
        <dbReference type="Proteomes" id="UP000011115"/>
    </source>
</evidence>
<feature type="coiled-coil region" evidence="1">
    <location>
        <begin position="62"/>
        <end position="89"/>
    </location>
</feature>
<reference evidence="3" key="2">
    <citation type="submission" date="2015-06" db="UniProtKB">
        <authorList>
            <consortium name="EnsemblPlants"/>
        </authorList>
    </citation>
    <scope>IDENTIFICATION</scope>
    <source>
        <strain evidence="3">DM1-3 516 R44</strain>
    </source>
</reference>
<dbReference type="AlphaFoldDB" id="M1E056"/>
<reference evidence="4" key="1">
    <citation type="journal article" date="2011" name="Nature">
        <title>Genome sequence and analysis of the tuber crop potato.</title>
        <authorList>
            <consortium name="The Potato Genome Sequencing Consortium"/>
        </authorList>
    </citation>
    <scope>NUCLEOTIDE SEQUENCE [LARGE SCALE GENOMIC DNA]</scope>
    <source>
        <strain evidence="4">cv. DM1-3 516 R44</strain>
    </source>
</reference>
<keyword evidence="4" id="KW-1185">Reference proteome</keyword>
<accession>M1E056</accession>
<protein>
    <submittedName>
        <fullName evidence="3">Uncharacterized protein</fullName>
    </submittedName>
</protein>
<evidence type="ECO:0000313" key="3">
    <source>
        <dbReference type="EnsemblPlants" id="PGSC0003DMT400097221"/>
    </source>
</evidence>
<dbReference type="PaxDb" id="4113-PGSC0003DMT400097221"/>
<dbReference type="EnsemblPlants" id="PGSC0003DMT400097221">
    <property type="protein sequence ID" value="PGSC0003DMT400097221"/>
    <property type="gene ID" value="PGSC0003DMG400046792"/>
</dbReference>
<dbReference type="HOGENOM" id="CLU_029307_9_1_1"/>
<keyword evidence="1" id="KW-0175">Coiled coil</keyword>
<organism evidence="3 4">
    <name type="scientific">Solanum tuberosum</name>
    <name type="common">Potato</name>
    <dbReference type="NCBI Taxonomy" id="4113"/>
    <lineage>
        <taxon>Eukaryota</taxon>
        <taxon>Viridiplantae</taxon>
        <taxon>Streptophyta</taxon>
        <taxon>Embryophyta</taxon>
        <taxon>Tracheophyta</taxon>
        <taxon>Spermatophyta</taxon>
        <taxon>Magnoliopsida</taxon>
        <taxon>eudicotyledons</taxon>
        <taxon>Gunneridae</taxon>
        <taxon>Pentapetalae</taxon>
        <taxon>asterids</taxon>
        <taxon>lamiids</taxon>
        <taxon>Solanales</taxon>
        <taxon>Solanaceae</taxon>
        <taxon>Solanoideae</taxon>
        <taxon>Solaneae</taxon>
        <taxon>Solanum</taxon>
    </lineage>
</organism>
<proteinExistence type="predicted"/>
<evidence type="ECO:0000256" key="1">
    <source>
        <dbReference type="SAM" id="Coils"/>
    </source>
</evidence>
<dbReference type="InParanoid" id="M1E056"/>
<dbReference type="Gramene" id="PGSC0003DMT400097221">
    <property type="protein sequence ID" value="PGSC0003DMT400097221"/>
    <property type="gene ID" value="PGSC0003DMG400046792"/>
</dbReference>